<keyword evidence="10" id="KW-0238">DNA-binding</keyword>
<dbReference type="Gene3D" id="3.40.50.300">
    <property type="entry name" value="P-loop containing nucleotide triphosphate hydrolases"/>
    <property type="match status" value="1"/>
</dbReference>
<evidence type="ECO:0000256" key="11">
    <source>
        <dbReference type="ARBA" id="ARBA00023163"/>
    </source>
</evidence>
<dbReference type="GO" id="GO:0005524">
    <property type="term" value="F:ATP binding"/>
    <property type="evidence" value="ECO:0007669"/>
    <property type="project" value="UniProtKB-KW"/>
</dbReference>
<dbReference type="Proteomes" id="UP000504634">
    <property type="component" value="Unplaced"/>
</dbReference>
<dbReference type="GO" id="GO:0008094">
    <property type="term" value="F:ATP-dependent activity, acting on DNA"/>
    <property type="evidence" value="ECO:0007669"/>
    <property type="project" value="UniProtKB-ARBA"/>
</dbReference>
<dbReference type="PANTHER" id="PTHR45626:SF50">
    <property type="entry name" value="TRANSCRIPTION TERMINATION FACTOR 2"/>
    <property type="match status" value="1"/>
</dbReference>
<keyword evidence="12" id="KW-0539">Nucleus</keyword>
<comment type="similarity">
    <text evidence="2">Belongs to the SNF2/RAD54 helicase family.</text>
</comment>
<feature type="compositionally biased region" description="Polar residues" evidence="16">
    <location>
        <begin position="35"/>
        <end position="46"/>
    </location>
</feature>
<dbReference type="GO" id="GO:0006353">
    <property type="term" value="P:DNA-templated transcription termination"/>
    <property type="evidence" value="ECO:0007669"/>
    <property type="project" value="UniProtKB-KW"/>
</dbReference>
<dbReference type="SUPFAM" id="SSF52540">
    <property type="entry name" value="P-loop containing nucleoside triphosphate hydrolases"/>
    <property type="match status" value="2"/>
</dbReference>
<dbReference type="OrthoDB" id="423559at2759"/>
<evidence type="ECO:0000256" key="16">
    <source>
        <dbReference type="SAM" id="MobiDB-lite"/>
    </source>
</evidence>
<evidence type="ECO:0000313" key="19">
    <source>
        <dbReference type="Proteomes" id="UP000504634"/>
    </source>
</evidence>
<keyword evidence="8" id="KW-0067">ATP-binding</keyword>
<evidence type="ECO:0000256" key="8">
    <source>
        <dbReference type="ARBA" id="ARBA00022840"/>
    </source>
</evidence>
<dbReference type="GO" id="GO:0005737">
    <property type="term" value="C:cytoplasm"/>
    <property type="evidence" value="ECO:0007669"/>
    <property type="project" value="UniProtKB-ARBA"/>
</dbReference>
<evidence type="ECO:0000256" key="6">
    <source>
        <dbReference type="ARBA" id="ARBA00022801"/>
    </source>
</evidence>
<keyword evidence="7" id="KW-0347">Helicase</keyword>
<feature type="compositionally biased region" description="Acidic residues" evidence="16">
    <location>
        <begin position="99"/>
        <end position="110"/>
    </location>
</feature>
<feature type="compositionally biased region" description="Acidic residues" evidence="16">
    <location>
        <begin position="1"/>
        <end position="14"/>
    </location>
</feature>
<name>A0A6J2TGB0_DROLE</name>
<feature type="compositionally biased region" description="Low complexity" evidence="16">
    <location>
        <begin position="508"/>
        <end position="517"/>
    </location>
</feature>
<feature type="compositionally biased region" description="Basic residues" evidence="16">
    <location>
        <begin position="56"/>
        <end position="66"/>
    </location>
</feature>
<evidence type="ECO:0000259" key="18">
    <source>
        <dbReference type="PROSITE" id="PS51194"/>
    </source>
</evidence>
<dbReference type="InterPro" id="IPR001650">
    <property type="entry name" value="Helicase_C-like"/>
</dbReference>
<evidence type="ECO:0000256" key="3">
    <source>
        <dbReference type="ARBA" id="ARBA00022472"/>
    </source>
</evidence>
<sequence length="1071" mass="119765">MSSEDEYFTSEEESVISASTGRSGRSSRSSRRSVNDNGASNVTVGDTESEEESLRPARRQNQKSRRPAIASDSEEDELDARALSPTTRMSITGVRPQDLSDDSSEIDYSDEERPARNSNAVRRPTLAVMQEEDDEQYKTDEAEETFNEAAEAAAARYRAATSDEALSPRYSTVFANNIEESLHSTLFPITQAPHSLDESNGSDVLILSNKETPIEISSTDSDRSYNKENISAPPFARKSTRSPRNSAGQVPAVKSTKNLLQPTIQPYIQNPKPRTSSEPQRRSRIKKEDEPQFVDKDVYEQELRTIAKMRVEQAEAERLYNMVAHKLSDKGSQIKKRIDGLRRDIYAKEAYMSGLKVKEEPNSSKPRRMRSSGSSPQPRQPPAAAPPRKPETGAPSWDDISAAVHQIQPTHTGAKGMATFNTQKALTLDRLKDLHGSLKGCPSEKVLADDPKGLKVTLMDHQKHALAWMEWREQQNPRGGILADDMGLGKTLTMISSVLACKNRREAGAGANSSNSDSEGERRDKRKSGGSWISKGSRKESYKGGTLVVCPASLLLQWEGEVGSKVSRNKLTVCVHHGNNRETKAKHLRTYDIVVTTYNIVAREHKAVHGALFGLKWHRIILDEAHVVRNHKAQSSVAVSELLGKYRWALTGTPIQNKELDVYALLKFLRCSPFDDLVTWKKWIDNKSAGGQQRLNTLMKTIMLRRTKAQLQLEGKLDNLPNKEMRLIEVTLDTDEMNVYQKIMTYSRTLFAQFLFQRAEKDSDLNFINDANKPTYSQIKDPNGAYYKMHEKFSRMYHGDKEVKSHDILVLLLRLRQICCHPGLIDAMLEGSESLGGDESDAESPEIDLLDQLNKLAINDSSQSSRRSRGSSGGDEARIAKASKNVLKRTNPVFDLKRPSTKMLKVMDILKSNVLKSKDKAIIVSQWTSVLDLLRDHLEAAKISTLSLNGSIPVKHRQDIVNQFNDPKSSKRILLLSLTAGGVGLNLVGANHLLLIDLHWNPQLEAQAQDRIYRVGQKKNVIIYKFMCLDTVEQRIKALQDKKLELAEGVLTGAKVSSKLTIDDLKGLFGM</sequence>
<feature type="region of interest" description="Disordered" evidence="16">
    <location>
        <begin position="506"/>
        <end position="538"/>
    </location>
</feature>
<dbReference type="InterPro" id="IPR049730">
    <property type="entry name" value="SNF2/RAD54-like_C"/>
</dbReference>
<keyword evidence="19" id="KW-1185">Reference proteome</keyword>
<accession>A0A6J2TGB0</accession>
<dbReference type="GO" id="GO:0016787">
    <property type="term" value="F:hydrolase activity"/>
    <property type="evidence" value="ECO:0007669"/>
    <property type="project" value="UniProtKB-KW"/>
</dbReference>
<feature type="region of interest" description="Disordered" evidence="16">
    <location>
        <begin position="356"/>
        <end position="397"/>
    </location>
</feature>
<feature type="compositionally biased region" description="Pro residues" evidence="16">
    <location>
        <begin position="378"/>
        <end position="387"/>
    </location>
</feature>
<dbReference type="InterPro" id="IPR000330">
    <property type="entry name" value="SNF2_N"/>
</dbReference>
<dbReference type="SMART" id="SM00487">
    <property type="entry name" value="DEXDc"/>
    <property type="match status" value="1"/>
</dbReference>
<dbReference type="Pfam" id="PF00176">
    <property type="entry name" value="SNF2-rel_dom"/>
    <property type="match status" value="1"/>
</dbReference>
<keyword evidence="3" id="KW-0806">Transcription termination</keyword>
<dbReference type="InterPro" id="IPR014001">
    <property type="entry name" value="Helicase_ATP-bd"/>
</dbReference>
<dbReference type="Gene3D" id="3.40.50.10810">
    <property type="entry name" value="Tandem AAA-ATPase domain"/>
    <property type="match status" value="1"/>
</dbReference>
<keyword evidence="9" id="KW-0805">Transcription regulation</keyword>
<organism evidence="19 20">
    <name type="scientific">Drosophila lebanonensis</name>
    <name type="common">Fruit fly</name>
    <name type="synonym">Scaptodrosophila lebanonensis</name>
    <dbReference type="NCBI Taxonomy" id="7225"/>
    <lineage>
        <taxon>Eukaryota</taxon>
        <taxon>Metazoa</taxon>
        <taxon>Ecdysozoa</taxon>
        <taxon>Arthropoda</taxon>
        <taxon>Hexapoda</taxon>
        <taxon>Insecta</taxon>
        <taxon>Pterygota</taxon>
        <taxon>Neoptera</taxon>
        <taxon>Endopterygota</taxon>
        <taxon>Diptera</taxon>
        <taxon>Brachycera</taxon>
        <taxon>Muscomorpha</taxon>
        <taxon>Ephydroidea</taxon>
        <taxon>Drosophilidae</taxon>
        <taxon>Scaptodrosophila</taxon>
    </lineage>
</organism>
<feature type="compositionally biased region" description="Polar residues" evidence="16">
    <location>
        <begin position="255"/>
        <end position="278"/>
    </location>
</feature>
<feature type="domain" description="Helicase ATP-binding" evidence="17">
    <location>
        <begin position="471"/>
        <end position="672"/>
    </location>
</feature>
<comment type="subcellular location">
    <subcellularLocation>
        <location evidence="1">Nucleus</location>
    </subcellularLocation>
</comment>
<reference evidence="20" key="1">
    <citation type="submission" date="2025-08" db="UniProtKB">
        <authorList>
            <consortium name="RefSeq"/>
        </authorList>
    </citation>
    <scope>IDENTIFICATION</scope>
    <source>
        <strain evidence="20">11010-0011.00</strain>
        <tissue evidence="20">Whole body</tissue>
    </source>
</reference>
<dbReference type="CDD" id="cd18072">
    <property type="entry name" value="DEXHc_TTF2"/>
    <property type="match status" value="1"/>
</dbReference>
<evidence type="ECO:0000256" key="5">
    <source>
        <dbReference type="ARBA" id="ARBA00022741"/>
    </source>
</evidence>
<evidence type="ECO:0000256" key="7">
    <source>
        <dbReference type="ARBA" id="ARBA00022806"/>
    </source>
</evidence>
<dbReference type="AlphaFoldDB" id="A0A6J2TGB0"/>
<dbReference type="Pfam" id="PF00271">
    <property type="entry name" value="Helicase_C"/>
    <property type="match status" value="1"/>
</dbReference>
<keyword evidence="6" id="KW-0378">Hydrolase</keyword>
<keyword evidence="11" id="KW-0804">Transcription</keyword>
<evidence type="ECO:0000256" key="12">
    <source>
        <dbReference type="ARBA" id="ARBA00023242"/>
    </source>
</evidence>
<feature type="region of interest" description="Disordered" evidence="16">
    <location>
        <begin position="215"/>
        <end position="293"/>
    </location>
</feature>
<dbReference type="PANTHER" id="PTHR45626">
    <property type="entry name" value="TRANSCRIPTION TERMINATION FACTOR 2-RELATED"/>
    <property type="match status" value="1"/>
</dbReference>
<protein>
    <recommendedName>
        <fullName evidence="13">Transcription termination factor 2</fullName>
    </recommendedName>
    <alternativeName>
        <fullName evidence="15">RNA polymerase II termination factor</fullName>
    </alternativeName>
    <alternativeName>
        <fullName evidence="14">Transcription release factor 2</fullName>
    </alternativeName>
</protein>
<feature type="compositionally biased region" description="Low complexity" evidence="16">
    <location>
        <begin position="17"/>
        <end position="27"/>
    </location>
</feature>
<dbReference type="InterPro" id="IPR050628">
    <property type="entry name" value="SNF2_RAD54_helicase_TF"/>
</dbReference>
<dbReference type="CTD" id="45894"/>
<dbReference type="GO" id="GO:0005634">
    <property type="term" value="C:nucleus"/>
    <property type="evidence" value="ECO:0007669"/>
    <property type="project" value="UniProtKB-SubCell"/>
</dbReference>
<feature type="domain" description="Helicase C-terminal" evidence="18">
    <location>
        <begin position="909"/>
        <end position="1066"/>
    </location>
</feature>
<gene>
    <name evidence="20" type="primary">LOC115624037</name>
</gene>
<evidence type="ECO:0000313" key="20">
    <source>
        <dbReference type="RefSeq" id="XP_030374475.1"/>
    </source>
</evidence>
<keyword evidence="4" id="KW-0597">Phosphoprotein</keyword>
<dbReference type="RefSeq" id="XP_030374475.1">
    <property type="nucleotide sequence ID" value="XM_030518615.1"/>
</dbReference>
<dbReference type="InterPro" id="IPR027417">
    <property type="entry name" value="P-loop_NTPase"/>
</dbReference>
<evidence type="ECO:0000256" key="13">
    <source>
        <dbReference type="ARBA" id="ARBA00070113"/>
    </source>
</evidence>
<proteinExistence type="inferred from homology"/>
<evidence type="ECO:0000256" key="10">
    <source>
        <dbReference type="ARBA" id="ARBA00023125"/>
    </source>
</evidence>
<evidence type="ECO:0000256" key="1">
    <source>
        <dbReference type="ARBA" id="ARBA00004123"/>
    </source>
</evidence>
<evidence type="ECO:0000256" key="4">
    <source>
        <dbReference type="ARBA" id="ARBA00022553"/>
    </source>
</evidence>
<dbReference type="CDD" id="cd18793">
    <property type="entry name" value="SF2_C_SNF"/>
    <property type="match status" value="1"/>
</dbReference>
<evidence type="ECO:0000256" key="15">
    <source>
        <dbReference type="ARBA" id="ARBA00082628"/>
    </source>
</evidence>
<dbReference type="GO" id="GO:0004386">
    <property type="term" value="F:helicase activity"/>
    <property type="evidence" value="ECO:0007669"/>
    <property type="project" value="UniProtKB-KW"/>
</dbReference>
<dbReference type="PROSITE" id="PS51194">
    <property type="entry name" value="HELICASE_CTER"/>
    <property type="match status" value="1"/>
</dbReference>
<dbReference type="FunFam" id="3.40.50.10810:FF:000043">
    <property type="entry name" value="Transcription termination factor 2"/>
    <property type="match status" value="1"/>
</dbReference>
<dbReference type="GO" id="GO:0006281">
    <property type="term" value="P:DNA repair"/>
    <property type="evidence" value="ECO:0007669"/>
    <property type="project" value="TreeGrafter"/>
</dbReference>
<dbReference type="InterPro" id="IPR038718">
    <property type="entry name" value="SNF2-like_sf"/>
</dbReference>
<dbReference type="GO" id="GO:0003677">
    <property type="term" value="F:DNA binding"/>
    <property type="evidence" value="ECO:0007669"/>
    <property type="project" value="UniProtKB-KW"/>
</dbReference>
<evidence type="ECO:0000256" key="2">
    <source>
        <dbReference type="ARBA" id="ARBA00007025"/>
    </source>
</evidence>
<dbReference type="SMART" id="SM00490">
    <property type="entry name" value="HELICc"/>
    <property type="match status" value="1"/>
</dbReference>
<keyword evidence="5" id="KW-0547">Nucleotide-binding</keyword>
<evidence type="ECO:0000256" key="14">
    <source>
        <dbReference type="ARBA" id="ARBA00079067"/>
    </source>
</evidence>
<evidence type="ECO:0000256" key="9">
    <source>
        <dbReference type="ARBA" id="ARBA00023015"/>
    </source>
</evidence>
<feature type="region of interest" description="Disordered" evidence="16">
    <location>
        <begin position="1"/>
        <end position="126"/>
    </location>
</feature>
<evidence type="ECO:0000259" key="17">
    <source>
        <dbReference type="PROSITE" id="PS51192"/>
    </source>
</evidence>
<dbReference type="GeneID" id="115624037"/>
<dbReference type="PROSITE" id="PS51192">
    <property type="entry name" value="HELICASE_ATP_BIND_1"/>
    <property type="match status" value="1"/>
</dbReference>